<proteinExistence type="predicted"/>
<dbReference type="AlphaFoldDB" id="A0A937X7D4"/>
<dbReference type="InterPro" id="IPR036779">
    <property type="entry name" value="LysM_dom_sf"/>
</dbReference>
<keyword evidence="1" id="KW-0175">Coiled coil</keyword>
<evidence type="ECO:0000313" key="3">
    <source>
        <dbReference type="EMBL" id="MBM3275519.1"/>
    </source>
</evidence>
<sequence length="353" mass="38684">MANVVGGNERVRFQKGQTLDQIAKKHGVKPEDITRADGTTASGGLMPGETLVIHHKAEPNRARAIIALLAETMAAKEAAESARQQAEEARAQIEADKARNDAFNHAAQDFNGTVRKLRVLLSQGEGNETTLADREKCVTTMKDLVAAAEKGLESMEPSSQEPAREVVEGLKGRAGKVEVRAQAERAKLTDLDSQLDADYKAFTEMANGDKKKRSKNFGKLARDLFAKYENAAKVSEGLPPDAVKALGAKIATFNQDLNRTIVRFSDESWMDREDNSYLFGRPGPKMIEHTKKVEAWLATPAGPVDFNTRTKLLEHLSEMDEAVRDFDDKVTKAAAKAVYDDLSAKVFARLSGK</sequence>
<comment type="caution">
    <text evidence="3">The sequence shown here is derived from an EMBL/GenBank/DDBJ whole genome shotgun (WGS) entry which is preliminary data.</text>
</comment>
<feature type="domain" description="LysM" evidence="2">
    <location>
        <begin position="9"/>
        <end position="53"/>
    </location>
</feature>
<dbReference type="Gene3D" id="1.10.287.1490">
    <property type="match status" value="1"/>
</dbReference>
<evidence type="ECO:0000256" key="1">
    <source>
        <dbReference type="SAM" id="Coils"/>
    </source>
</evidence>
<evidence type="ECO:0000259" key="2">
    <source>
        <dbReference type="PROSITE" id="PS51782"/>
    </source>
</evidence>
<dbReference type="EMBL" id="VGJX01000609">
    <property type="protein sequence ID" value="MBM3275519.1"/>
    <property type="molecule type" value="Genomic_DNA"/>
</dbReference>
<dbReference type="InterPro" id="IPR018392">
    <property type="entry name" value="LysM"/>
</dbReference>
<dbReference type="CDD" id="cd00118">
    <property type="entry name" value="LysM"/>
    <property type="match status" value="1"/>
</dbReference>
<accession>A0A937X7D4</accession>
<feature type="coiled-coil region" evidence="1">
    <location>
        <begin position="69"/>
        <end position="101"/>
    </location>
</feature>
<reference evidence="3 4" key="1">
    <citation type="submission" date="2019-03" db="EMBL/GenBank/DDBJ databases">
        <title>Lake Tanganyika Metagenome-Assembled Genomes (MAGs).</title>
        <authorList>
            <person name="Tran P."/>
        </authorList>
    </citation>
    <scope>NUCLEOTIDE SEQUENCE [LARGE SCALE GENOMIC DNA]</scope>
    <source>
        <strain evidence="3">K_DeepCast_65m_m2_236</strain>
    </source>
</reference>
<evidence type="ECO:0000313" key="4">
    <source>
        <dbReference type="Proteomes" id="UP000703893"/>
    </source>
</evidence>
<dbReference type="Pfam" id="PF01476">
    <property type="entry name" value="LysM"/>
    <property type="match status" value="1"/>
</dbReference>
<organism evidence="3 4">
    <name type="scientific">Candidatus Tanganyikabacteria bacterium</name>
    <dbReference type="NCBI Taxonomy" id="2961651"/>
    <lineage>
        <taxon>Bacteria</taxon>
        <taxon>Bacillati</taxon>
        <taxon>Candidatus Sericytochromatia</taxon>
        <taxon>Candidatus Tanganyikabacteria</taxon>
    </lineage>
</organism>
<dbReference type="Proteomes" id="UP000703893">
    <property type="component" value="Unassembled WGS sequence"/>
</dbReference>
<gene>
    <name evidence="3" type="ORF">FJZ00_10215</name>
</gene>
<dbReference type="PROSITE" id="PS51782">
    <property type="entry name" value="LYSM"/>
    <property type="match status" value="1"/>
</dbReference>
<name>A0A937X7D4_9BACT</name>
<dbReference type="Gene3D" id="3.10.350.10">
    <property type="entry name" value="LysM domain"/>
    <property type="match status" value="1"/>
</dbReference>
<protein>
    <submittedName>
        <fullName evidence="3">LysM peptidoglycan-binding domain-containing protein</fullName>
    </submittedName>
</protein>